<name>A0A4U5P7S5_STECR</name>
<organism evidence="9">
    <name type="scientific">Steinernema carpocapsae</name>
    <name type="common">Entomopathogenic nematode</name>
    <dbReference type="NCBI Taxonomy" id="34508"/>
    <lineage>
        <taxon>Eukaryota</taxon>
        <taxon>Metazoa</taxon>
        <taxon>Ecdysozoa</taxon>
        <taxon>Nematoda</taxon>
        <taxon>Chromadorea</taxon>
        <taxon>Rhabditida</taxon>
        <taxon>Tylenchina</taxon>
        <taxon>Panagrolaimomorpha</taxon>
        <taxon>Strongyloidoidea</taxon>
        <taxon>Steinernematidae</taxon>
        <taxon>Steinernema</taxon>
    </lineage>
</organism>
<reference evidence="9" key="1">
    <citation type="submission" date="2013-11" db="EMBL/GenBank/DDBJ databases">
        <authorList>
            <person name="Sternberg P."/>
            <person name="Dillman A."/>
            <person name="Macchietto M."/>
        </authorList>
    </citation>
    <scope>NUCLEOTIDE SEQUENCE</scope>
    <source>
        <strain evidence="9">ALL</strain>
    </source>
</reference>
<feature type="region of interest" description="Disordered" evidence="6">
    <location>
        <begin position="124"/>
        <end position="151"/>
    </location>
</feature>
<proteinExistence type="predicted"/>
<dbReference type="Pfam" id="PF00240">
    <property type="entry name" value="ubiquitin"/>
    <property type="match status" value="1"/>
</dbReference>
<dbReference type="EMBL" id="AZBU02000002">
    <property type="protein sequence ID" value="TKR92317.1"/>
    <property type="molecule type" value="Genomic_DNA"/>
</dbReference>
<dbReference type="InterPro" id="IPR000626">
    <property type="entry name" value="Ubiquitin-like_dom"/>
</dbReference>
<evidence type="ECO:0000256" key="2">
    <source>
        <dbReference type="ARBA" id="ARBA00022692"/>
    </source>
</evidence>
<evidence type="ECO:0000259" key="8">
    <source>
        <dbReference type="PROSITE" id="PS50053"/>
    </source>
</evidence>
<keyword evidence="3 7" id="KW-1133">Transmembrane helix</keyword>
<protein>
    <recommendedName>
        <fullName evidence="8">Ubiquitin-like domain-containing protein</fullName>
    </recommendedName>
</protein>
<dbReference type="PANTHER" id="PTHR12943">
    <property type="entry name" value="HOMOCYSTEINE-RESPONSIVE ENDOPLASMIC RETICULUM-RESIDENT UNIQUITIN-LIKE DOMAIN HERPUD PROTEIN FAMILY MEMBER"/>
    <property type="match status" value="1"/>
</dbReference>
<accession>A0A4U5P7S5</accession>
<keyword evidence="5" id="KW-0834">Unfolded protein response</keyword>
<dbReference type="FunFam" id="3.10.20.90:FF:000046">
    <property type="entry name" value="Homocysteine-responsive endoplasmic reticulum-resident ubiquitin-like domain member 2 protein"/>
    <property type="match status" value="1"/>
</dbReference>
<dbReference type="PROSITE" id="PS50053">
    <property type="entry name" value="UBIQUITIN_2"/>
    <property type="match status" value="1"/>
</dbReference>
<dbReference type="GO" id="GO:0016020">
    <property type="term" value="C:membrane"/>
    <property type="evidence" value="ECO:0007669"/>
    <property type="project" value="UniProtKB-SubCell"/>
</dbReference>
<dbReference type="STRING" id="34508.A0A4U5P7S5"/>
<feature type="transmembrane region" description="Helical" evidence="7">
    <location>
        <begin position="280"/>
        <end position="309"/>
    </location>
</feature>
<dbReference type="AlphaFoldDB" id="A0A4U5P7S5"/>
<feature type="domain" description="Ubiquitin-like" evidence="8">
    <location>
        <begin position="21"/>
        <end position="83"/>
    </location>
</feature>
<comment type="caution">
    <text evidence="9">The sequence shown here is derived from an EMBL/GenBank/DDBJ whole genome shotgun (WGS) entry which is preliminary data.</text>
</comment>
<feature type="region of interest" description="Disordered" evidence="6">
    <location>
        <begin position="316"/>
        <end position="338"/>
    </location>
</feature>
<dbReference type="PANTHER" id="PTHR12943:SF27">
    <property type="entry name" value="HOMOCYSTEINE-INDUCED ENDOPLASMIC RETICULUM PROTEIN, ISOFORM A"/>
    <property type="match status" value="1"/>
</dbReference>
<feature type="compositionally biased region" description="Polar residues" evidence="6">
    <location>
        <begin position="125"/>
        <end position="144"/>
    </location>
</feature>
<evidence type="ECO:0000256" key="1">
    <source>
        <dbReference type="ARBA" id="ARBA00004370"/>
    </source>
</evidence>
<dbReference type="Gene3D" id="3.10.20.90">
    <property type="entry name" value="Phosphatidylinositol 3-kinase Catalytic Subunit, Chain A, domain 1"/>
    <property type="match status" value="1"/>
</dbReference>
<keyword evidence="4 7" id="KW-0472">Membrane</keyword>
<feature type="compositionally biased region" description="Low complexity" evidence="6">
    <location>
        <begin position="316"/>
        <end position="326"/>
    </location>
</feature>
<evidence type="ECO:0000256" key="6">
    <source>
        <dbReference type="SAM" id="MobiDB-lite"/>
    </source>
</evidence>
<dbReference type="GO" id="GO:0030968">
    <property type="term" value="P:endoplasmic reticulum unfolded protein response"/>
    <property type="evidence" value="ECO:0007669"/>
    <property type="project" value="TreeGrafter"/>
</dbReference>
<evidence type="ECO:0000256" key="5">
    <source>
        <dbReference type="ARBA" id="ARBA00023230"/>
    </source>
</evidence>
<reference evidence="9" key="2">
    <citation type="journal article" date="2015" name="Genome Biol.">
        <title>Comparative genomics of Steinernema reveals deeply conserved gene regulatory networks.</title>
        <authorList>
            <person name="Dillman A.R."/>
            <person name="Macchietto M."/>
            <person name="Porter C.F."/>
            <person name="Rogers A."/>
            <person name="Williams B."/>
            <person name="Antoshechkin I."/>
            <person name="Lee M.M."/>
            <person name="Goodwin Z."/>
            <person name="Lu X."/>
            <person name="Lewis E.E."/>
            <person name="Goodrich-Blair H."/>
            <person name="Stock S.P."/>
            <person name="Adams B.J."/>
            <person name="Sternberg P.W."/>
            <person name="Mortazavi A."/>
        </authorList>
    </citation>
    <scope>NUCLEOTIDE SEQUENCE [LARGE SCALE GENOMIC DNA]</scope>
    <source>
        <strain evidence="9">ALL</strain>
    </source>
</reference>
<evidence type="ECO:0000256" key="4">
    <source>
        <dbReference type="ARBA" id="ARBA00023136"/>
    </source>
</evidence>
<dbReference type="SMART" id="SM00213">
    <property type="entry name" value="UBQ"/>
    <property type="match status" value="1"/>
</dbReference>
<dbReference type="InterPro" id="IPR039751">
    <property type="entry name" value="HERPUD1/2"/>
</dbReference>
<sequence length="338" mass="37897">MATEAEAEIPMSPASGAAETMELTIRCGMQSYDDVILSCPTDWSVKQLKEHLKDVYPSQPEVERQRLIFYGRCLEDHRIVTSYFPTREPAAGDASESRQSQVIHLVCPPRNTEELNEGLRRRGANNATNENSANPQLTQQNPNVNPGHPGQQYHWMPQMYGYPQTTYGPTGVTANNYAQAYAAYMQYYSNALNSGFVPGYDPRYIPHFYSGYPIAVNPTVTFQNGNGQHGVARAFVVQHQVIQHQHGHPGAAQAQAEAVGVAANDEPHQPRDFAYKAFQIGLLLMIVLTNSSMERFFAVFATILFVWFLQTRRAQQEQPAAPQHQPEMGRPTQKARTR</sequence>
<evidence type="ECO:0000256" key="3">
    <source>
        <dbReference type="ARBA" id="ARBA00022989"/>
    </source>
</evidence>
<dbReference type="InterPro" id="IPR029071">
    <property type="entry name" value="Ubiquitin-like_domsf"/>
</dbReference>
<evidence type="ECO:0000256" key="7">
    <source>
        <dbReference type="SAM" id="Phobius"/>
    </source>
</evidence>
<keyword evidence="2 7" id="KW-0812">Transmembrane</keyword>
<evidence type="ECO:0000313" key="9">
    <source>
        <dbReference type="EMBL" id="TKR92317.1"/>
    </source>
</evidence>
<gene>
    <name evidence="9" type="ORF">L596_006998</name>
</gene>
<dbReference type="SUPFAM" id="SSF54236">
    <property type="entry name" value="Ubiquitin-like"/>
    <property type="match status" value="1"/>
</dbReference>
<dbReference type="OrthoDB" id="21589at2759"/>
<comment type="subcellular location">
    <subcellularLocation>
        <location evidence="1">Membrane</location>
    </subcellularLocation>
</comment>
<reference evidence="9" key="3">
    <citation type="journal article" date="2019" name="G3 (Bethesda)">
        <title>Hybrid Assembly of the Genome of the Entomopathogenic Nematode Steinernema carpocapsae Identifies the X-Chromosome.</title>
        <authorList>
            <person name="Serra L."/>
            <person name="Macchietto M."/>
            <person name="Macias-Munoz A."/>
            <person name="McGill C.J."/>
            <person name="Rodriguez I.M."/>
            <person name="Rodriguez B."/>
            <person name="Murad R."/>
            <person name="Mortazavi A."/>
        </authorList>
    </citation>
    <scope>NUCLEOTIDE SEQUENCE</scope>
    <source>
        <strain evidence="9">ALL</strain>
    </source>
</reference>